<evidence type="ECO:0000313" key="2">
    <source>
        <dbReference type="EMBL" id="SCG51300.1"/>
    </source>
</evidence>
<dbReference type="EMBL" id="FMDM01000004">
    <property type="protein sequence ID" value="SCG51300.1"/>
    <property type="molecule type" value="Genomic_DNA"/>
</dbReference>
<organism evidence="2 3">
    <name type="scientific">Micromonospora humi</name>
    <dbReference type="NCBI Taxonomy" id="745366"/>
    <lineage>
        <taxon>Bacteria</taxon>
        <taxon>Bacillati</taxon>
        <taxon>Actinomycetota</taxon>
        <taxon>Actinomycetes</taxon>
        <taxon>Micromonosporales</taxon>
        <taxon>Micromonosporaceae</taxon>
        <taxon>Micromonospora</taxon>
    </lineage>
</organism>
<evidence type="ECO:0000313" key="3">
    <source>
        <dbReference type="Proteomes" id="UP000199360"/>
    </source>
</evidence>
<protein>
    <submittedName>
        <fullName evidence="2">Uncharacterized protein</fullName>
    </submittedName>
</protein>
<dbReference type="RefSeq" id="WP_091060854.1">
    <property type="nucleotide sequence ID" value="NZ_FMDM01000004.1"/>
</dbReference>
<dbReference type="OrthoDB" id="3404367at2"/>
<proteinExistence type="predicted"/>
<name>A0A1C5HZ82_9ACTN</name>
<keyword evidence="1" id="KW-0812">Transmembrane</keyword>
<keyword evidence="1" id="KW-1133">Transmembrane helix</keyword>
<evidence type="ECO:0000256" key="1">
    <source>
        <dbReference type="SAM" id="Phobius"/>
    </source>
</evidence>
<feature type="transmembrane region" description="Helical" evidence="1">
    <location>
        <begin position="36"/>
        <end position="55"/>
    </location>
</feature>
<gene>
    <name evidence="2" type="ORF">GA0070213_104224</name>
</gene>
<keyword evidence="3" id="KW-1185">Reference proteome</keyword>
<dbReference type="AlphaFoldDB" id="A0A1C5HZ82"/>
<sequence length="71" mass="7564">MGYRHRDTGPRLALWMLVALGDAVLLMVAAGLSAPVAVLGVLTLTVAGVAAWRWIRRPATVPMATAARRRA</sequence>
<dbReference type="Proteomes" id="UP000199360">
    <property type="component" value="Unassembled WGS sequence"/>
</dbReference>
<accession>A0A1C5HZ82</accession>
<reference evidence="3" key="1">
    <citation type="submission" date="2016-06" db="EMBL/GenBank/DDBJ databases">
        <authorList>
            <person name="Varghese N."/>
            <person name="Submissions Spin"/>
        </authorList>
    </citation>
    <scope>NUCLEOTIDE SEQUENCE [LARGE SCALE GENOMIC DNA]</scope>
    <source>
        <strain evidence="3">DSM 45647</strain>
    </source>
</reference>
<keyword evidence="1" id="KW-0472">Membrane</keyword>
<feature type="transmembrane region" description="Helical" evidence="1">
    <location>
        <begin position="12"/>
        <end position="30"/>
    </location>
</feature>